<feature type="compositionally biased region" description="Basic residues" evidence="1">
    <location>
        <begin position="107"/>
        <end position="117"/>
    </location>
</feature>
<dbReference type="Proteomes" id="UP000226431">
    <property type="component" value="Unassembled WGS sequence"/>
</dbReference>
<evidence type="ECO:0000313" key="4">
    <source>
        <dbReference type="Proteomes" id="UP000226431"/>
    </source>
</evidence>
<dbReference type="Pfam" id="PF22980">
    <property type="entry name" value="Myb_DNA-bind_8"/>
    <property type="match status" value="1"/>
</dbReference>
<reference evidence="3 4" key="1">
    <citation type="submission" date="2017-06" db="EMBL/GenBank/DDBJ databases">
        <title>Ant-infecting Ophiocordyceps genomes reveal a high diversity of potential behavioral manipulation genes and a possible major role for enterotoxins.</title>
        <authorList>
            <person name="De Bekker C."/>
            <person name="Evans H.C."/>
            <person name="Brachmann A."/>
            <person name="Hughes D.P."/>
        </authorList>
    </citation>
    <scope>NUCLEOTIDE SEQUENCE [LARGE SCALE GENOMIC DNA]</scope>
    <source>
        <strain evidence="3 4">Map16</strain>
    </source>
</reference>
<dbReference type="InterPro" id="IPR054505">
    <property type="entry name" value="Myb_DNA-bind_8"/>
</dbReference>
<dbReference type="STRING" id="2004952.A0A2C5YXR3"/>
<dbReference type="AlphaFoldDB" id="A0A2C5YXR3"/>
<evidence type="ECO:0000256" key="1">
    <source>
        <dbReference type="SAM" id="MobiDB-lite"/>
    </source>
</evidence>
<sequence>MSKQDPAEQVKFLVCCINHANAGKPDFDAVAKELGIVSKAAAGKRYERLVKAYGVTSKRTTGADDGKDVESTPQPSPVKRSSRRNKLPVAKKRKLADVDSDAEVVVTKKKPLSKKKVKAEDESELSDPPQSEADDEM</sequence>
<evidence type="ECO:0000259" key="2">
    <source>
        <dbReference type="Pfam" id="PF22980"/>
    </source>
</evidence>
<name>A0A2C5YXR3_9HYPO</name>
<dbReference type="EMBL" id="NJES01000484">
    <property type="protein sequence ID" value="PHH71711.1"/>
    <property type="molecule type" value="Genomic_DNA"/>
</dbReference>
<evidence type="ECO:0000313" key="3">
    <source>
        <dbReference type="EMBL" id="PHH71711.1"/>
    </source>
</evidence>
<keyword evidence="4" id="KW-1185">Reference proteome</keyword>
<dbReference type="OrthoDB" id="5353914at2759"/>
<organism evidence="3 4">
    <name type="scientific">Ophiocordyceps camponoti-rufipedis</name>
    <dbReference type="NCBI Taxonomy" id="2004952"/>
    <lineage>
        <taxon>Eukaryota</taxon>
        <taxon>Fungi</taxon>
        <taxon>Dikarya</taxon>
        <taxon>Ascomycota</taxon>
        <taxon>Pezizomycotina</taxon>
        <taxon>Sordariomycetes</taxon>
        <taxon>Hypocreomycetidae</taxon>
        <taxon>Hypocreales</taxon>
        <taxon>Ophiocordycipitaceae</taxon>
        <taxon>Ophiocordyceps</taxon>
    </lineage>
</organism>
<feature type="domain" description="Myb-like DNA-binding" evidence="2">
    <location>
        <begin position="7"/>
        <end position="54"/>
    </location>
</feature>
<comment type="caution">
    <text evidence="3">The sequence shown here is derived from an EMBL/GenBank/DDBJ whole genome shotgun (WGS) entry which is preliminary data.</text>
</comment>
<feature type="compositionally biased region" description="Basic residues" evidence="1">
    <location>
        <begin position="80"/>
        <end position="94"/>
    </location>
</feature>
<accession>A0A2C5YXR3</accession>
<gene>
    <name evidence="3" type="ORF">CDD80_5049</name>
</gene>
<protein>
    <recommendedName>
        <fullName evidence="2">Myb-like DNA-binding domain-containing protein</fullName>
    </recommendedName>
</protein>
<feature type="region of interest" description="Disordered" evidence="1">
    <location>
        <begin position="53"/>
        <end position="137"/>
    </location>
</feature>
<proteinExistence type="predicted"/>
<feature type="compositionally biased region" description="Basic and acidic residues" evidence="1">
    <location>
        <begin position="61"/>
        <end position="70"/>
    </location>
</feature>